<feature type="compositionally biased region" description="Polar residues" evidence="1">
    <location>
        <begin position="1"/>
        <end position="12"/>
    </location>
</feature>
<reference evidence="2" key="2">
    <citation type="submission" date="2017-05" db="UniProtKB">
        <authorList>
            <consortium name="EnsemblMetazoa"/>
        </authorList>
    </citation>
    <scope>IDENTIFICATION</scope>
</reference>
<evidence type="ECO:0000313" key="3">
    <source>
        <dbReference type="Proteomes" id="UP000007879"/>
    </source>
</evidence>
<accession>A0A1X7UGZ3</accession>
<feature type="region of interest" description="Disordered" evidence="1">
    <location>
        <begin position="1"/>
        <end position="47"/>
    </location>
</feature>
<dbReference type="Proteomes" id="UP000007879">
    <property type="component" value="Unassembled WGS sequence"/>
</dbReference>
<evidence type="ECO:0008006" key="4">
    <source>
        <dbReference type="Google" id="ProtNLM"/>
    </source>
</evidence>
<dbReference type="InParanoid" id="A0A1X7UGZ3"/>
<dbReference type="EnsemblMetazoa" id="XM_003387824.3">
    <property type="protein sequence ID" value="XP_003387872.1"/>
    <property type="gene ID" value="LOC100633559"/>
</dbReference>
<dbReference type="AlphaFoldDB" id="A0A1X7UGZ3"/>
<dbReference type="OrthoDB" id="10045817at2759"/>
<feature type="compositionally biased region" description="Basic and acidic residues" evidence="1">
    <location>
        <begin position="19"/>
        <end position="28"/>
    </location>
</feature>
<gene>
    <name evidence="2" type="primary">100633559</name>
</gene>
<name>A0A1X7UGZ3_AMPQE</name>
<dbReference type="EnsemblMetazoa" id="Aqu2.1.27229_001">
    <property type="protein sequence ID" value="Aqu2.1.27229_001"/>
    <property type="gene ID" value="Aqu2.1.27229"/>
</dbReference>
<evidence type="ECO:0000313" key="2">
    <source>
        <dbReference type="EnsemblMetazoa" id="Aqu2.1.27229_001"/>
    </source>
</evidence>
<protein>
    <recommendedName>
        <fullName evidence="4">Oxidative stress-responsive serine-rich protein 1</fullName>
    </recommendedName>
</protein>
<proteinExistence type="predicted"/>
<sequence>MARNTSPTTELSLSFEALRLNHEKKKEDGEEEEEGSINPSQIINHNGGLEWRENSSRVNQSNYSYATTTEPVKQECIQKSNHLFKENHNQQDSDTLRRDCSSSEATPCVCSCHSQDDRIACLLCDCHTVQSSLPDQHHQAVGVVGGGAVLSTCRQEAMYSDVSVEELAGYFDELLYLPRPMSVMAELMYT</sequence>
<dbReference type="KEGG" id="aqu:100633559"/>
<keyword evidence="3" id="KW-1185">Reference proteome</keyword>
<reference evidence="3" key="1">
    <citation type="journal article" date="2010" name="Nature">
        <title>The Amphimedon queenslandica genome and the evolution of animal complexity.</title>
        <authorList>
            <person name="Srivastava M."/>
            <person name="Simakov O."/>
            <person name="Chapman J."/>
            <person name="Fahey B."/>
            <person name="Gauthier M.E."/>
            <person name="Mitros T."/>
            <person name="Richards G.S."/>
            <person name="Conaco C."/>
            <person name="Dacre M."/>
            <person name="Hellsten U."/>
            <person name="Larroux C."/>
            <person name="Putnam N.H."/>
            <person name="Stanke M."/>
            <person name="Adamska M."/>
            <person name="Darling A."/>
            <person name="Degnan S.M."/>
            <person name="Oakley T.H."/>
            <person name="Plachetzki D.C."/>
            <person name="Zhai Y."/>
            <person name="Adamski M."/>
            <person name="Calcino A."/>
            <person name="Cummins S.F."/>
            <person name="Goodstein D.M."/>
            <person name="Harris C."/>
            <person name="Jackson D.J."/>
            <person name="Leys S.P."/>
            <person name="Shu S."/>
            <person name="Woodcroft B.J."/>
            <person name="Vervoort M."/>
            <person name="Kosik K.S."/>
            <person name="Manning G."/>
            <person name="Degnan B.M."/>
            <person name="Rokhsar D.S."/>
        </authorList>
    </citation>
    <scope>NUCLEOTIDE SEQUENCE [LARGE SCALE GENOMIC DNA]</scope>
</reference>
<evidence type="ECO:0000256" key="1">
    <source>
        <dbReference type="SAM" id="MobiDB-lite"/>
    </source>
</evidence>
<organism evidence="2">
    <name type="scientific">Amphimedon queenslandica</name>
    <name type="common">Sponge</name>
    <dbReference type="NCBI Taxonomy" id="400682"/>
    <lineage>
        <taxon>Eukaryota</taxon>
        <taxon>Metazoa</taxon>
        <taxon>Porifera</taxon>
        <taxon>Demospongiae</taxon>
        <taxon>Heteroscleromorpha</taxon>
        <taxon>Haplosclerida</taxon>
        <taxon>Niphatidae</taxon>
        <taxon>Amphimedon</taxon>
    </lineage>
</organism>